<proteinExistence type="predicted"/>
<reference evidence="1 2" key="1">
    <citation type="journal article" date="2019" name="Sci. Rep.">
        <title>Orb-weaving spider Araneus ventricosus genome elucidates the spidroin gene catalogue.</title>
        <authorList>
            <person name="Kono N."/>
            <person name="Nakamura H."/>
            <person name="Ohtoshi R."/>
            <person name="Moran D.A.P."/>
            <person name="Shinohara A."/>
            <person name="Yoshida Y."/>
            <person name="Fujiwara M."/>
            <person name="Mori M."/>
            <person name="Tomita M."/>
            <person name="Arakawa K."/>
        </authorList>
    </citation>
    <scope>NUCLEOTIDE SEQUENCE [LARGE SCALE GENOMIC DNA]</scope>
</reference>
<sequence length="92" mass="10425">MDYSLVEVIEDLDLQPEKPLTLKGKEPQWLAEADSTYRIDGDSYSKAAYMALKPSEERMLMTYRPYTSLLNDIVETSIYTLLIIRSTSAAGV</sequence>
<dbReference type="EMBL" id="BGPR01003600">
    <property type="protein sequence ID" value="GBM90187.1"/>
    <property type="molecule type" value="Genomic_DNA"/>
</dbReference>
<dbReference type="AlphaFoldDB" id="A0A4Y2JJS7"/>
<evidence type="ECO:0000313" key="1">
    <source>
        <dbReference type="EMBL" id="GBM90187.1"/>
    </source>
</evidence>
<accession>A0A4Y2JJS7</accession>
<name>A0A4Y2JJS7_ARAVE</name>
<organism evidence="1 2">
    <name type="scientific">Araneus ventricosus</name>
    <name type="common">Orbweaver spider</name>
    <name type="synonym">Epeira ventricosa</name>
    <dbReference type="NCBI Taxonomy" id="182803"/>
    <lineage>
        <taxon>Eukaryota</taxon>
        <taxon>Metazoa</taxon>
        <taxon>Ecdysozoa</taxon>
        <taxon>Arthropoda</taxon>
        <taxon>Chelicerata</taxon>
        <taxon>Arachnida</taxon>
        <taxon>Araneae</taxon>
        <taxon>Araneomorphae</taxon>
        <taxon>Entelegynae</taxon>
        <taxon>Araneoidea</taxon>
        <taxon>Araneidae</taxon>
        <taxon>Araneus</taxon>
    </lineage>
</organism>
<dbReference type="Proteomes" id="UP000499080">
    <property type="component" value="Unassembled WGS sequence"/>
</dbReference>
<protein>
    <submittedName>
        <fullName evidence="1">Uncharacterized protein</fullName>
    </submittedName>
</protein>
<gene>
    <name evidence="1" type="ORF">AVEN_151861_1</name>
</gene>
<evidence type="ECO:0000313" key="2">
    <source>
        <dbReference type="Proteomes" id="UP000499080"/>
    </source>
</evidence>
<keyword evidence="2" id="KW-1185">Reference proteome</keyword>
<comment type="caution">
    <text evidence="1">The sequence shown here is derived from an EMBL/GenBank/DDBJ whole genome shotgun (WGS) entry which is preliminary data.</text>
</comment>